<dbReference type="PANTHER" id="PTHR43244">
    <property type="match status" value="1"/>
</dbReference>
<dbReference type="RefSeq" id="WP_285458323.1">
    <property type="nucleotide sequence ID" value="NZ_CP127173.1"/>
</dbReference>
<dbReference type="EMBL" id="CP127173">
    <property type="protein sequence ID" value="WIV60714.1"/>
    <property type="molecule type" value="Genomic_DNA"/>
</dbReference>
<dbReference type="InterPro" id="IPR011251">
    <property type="entry name" value="Luciferase-like_dom"/>
</dbReference>
<keyword evidence="4" id="KW-1185">Reference proteome</keyword>
<evidence type="ECO:0000313" key="3">
    <source>
        <dbReference type="EMBL" id="WIV60714.1"/>
    </source>
</evidence>
<proteinExistence type="predicted"/>
<keyword evidence="1" id="KW-0560">Oxidoreductase</keyword>
<reference evidence="3 4" key="1">
    <citation type="submission" date="2023-06" db="EMBL/GenBank/DDBJ databases">
        <authorList>
            <person name="Oyuntsetseg B."/>
            <person name="Kim S.B."/>
        </authorList>
    </citation>
    <scope>NUCLEOTIDE SEQUENCE [LARGE SCALE GENOMIC DNA]</scope>
    <source>
        <strain evidence="3 4">2-2</strain>
    </source>
</reference>
<dbReference type="PANTHER" id="PTHR43244:SF1">
    <property type="entry name" value="5,10-METHYLENETETRAHYDROMETHANOPTERIN REDUCTASE"/>
    <property type="match status" value="1"/>
</dbReference>
<name>A0ABY8XY91_9PSEU</name>
<dbReference type="Proteomes" id="UP001227101">
    <property type="component" value="Chromosome"/>
</dbReference>
<accession>A0ABY8XY91</accession>
<dbReference type="InterPro" id="IPR036661">
    <property type="entry name" value="Luciferase-like_sf"/>
</dbReference>
<gene>
    <name evidence="3" type="ORF">QP939_19910</name>
</gene>
<sequence length="300" mass="31407">MTPSLRIGVQYTPHADQNISSIVRAAVEIEAMGYDTISLPDHLTRADGGRPVALPDPVALLARLAADTRTIGLGTMTLLDALRHPAQIVRSAATLQRITSGRFELGLGAGWLGSDLAVLGETAQARMSTLIRTLTLLRHAWPGPGSPDTGEDADDVEARAAVAANAAGVPAPALVVAAGGPRMLRLAAATADVVALTVPTWDRATGRPTAASVAAQMDLVRRASPPEWPAPVFHLQIRDMPTAAPTDPEADWWLLGGSPAEAAEALRGRIEAGVGYLSVCTNDLHALRRFADTVLPLVMS</sequence>
<dbReference type="InterPro" id="IPR050564">
    <property type="entry name" value="F420-G6PD/mer"/>
</dbReference>
<dbReference type="Gene3D" id="3.20.20.30">
    <property type="entry name" value="Luciferase-like domain"/>
    <property type="match status" value="1"/>
</dbReference>
<protein>
    <submittedName>
        <fullName evidence="3">LLM class flavin-dependent oxidoreductase</fullName>
    </submittedName>
</protein>
<dbReference type="Pfam" id="PF00296">
    <property type="entry name" value="Bac_luciferase"/>
    <property type="match status" value="1"/>
</dbReference>
<evidence type="ECO:0000259" key="2">
    <source>
        <dbReference type="Pfam" id="PF00296"/>
    </source>
</evidence>
<feature type="domain" description="Luciferase-like" evidence="2">
    <location>
        <begin position="10"/>
        <end position="244"/>
    </location>
</feature>
<organism evidence="3 4">
    <name type="scientific">Amycolatopsis nalaikhensis</name>
    <dbReference type="NCBI Taxonomy" id="715472"/>
    <lineage>
        <taxon>Bacteria</taxon>
        <taxon>Bacillati</taxon>
        <taxon>Actinomycetota</taxon>
        <taxon>Actinomycetes</taxon>
        <taxon>Pseudonocardiales</taxon>
        <taxon>Pseudonocardiaceae</taxon>
        <taxon>Amycolatopsis</taxon>
    </lineage>
</organism>
<evidence type="ECO:0000256" key="1">
    <source>
        <dbReference type="ARBA" id="ARBA00023002"/>
    </source>
</evidence>
<dbReference type="SUPFAM" id="SSF51679">
    <property type="entry name" value="Bacterial luciferase-like"/>
    <property type="match status" value="1"/>
</dbReference>
<evidence type="ECO:0000313" key="4">
    <source>
        <dbReference type="Proteomes" id="UP001227101"/>
    </source>
</evidence>